<accession>A0ABD4SU50</accession>
<comment type="caution">
    <text evidence="2">The sequence shown here is derived from an EMBL/GenBank/DDBJ whole genome shotgun (WGS) entry which is preliminary data.</text>
</comment>
<keyword evidence="2" id="KW-0328">Glycosyltransferase</keyword>
<organism evidence="2 3">
    <name type="scientific">Laribacter hongkongensis</name>
    <dbReference type="NCBI Taxonomy" id="168471"/>
    <lineage>
        <taxon>Bacteria</taxon>
        <taxon>Pseudomonadati</taxon>
        <taxon>Pseudomonadota</taxon>
        <taxon>Betaproteobacteria</taxon>
        <taxon>Neisseriales</taxon>
        <taxon>Aquaspirillaceae</taxon>
        <taxon>Laribacter</taxon>
    </lineage>
</organism>
<proteinExistence type="predicted"/>
<evidence type="ECO:0000313" key="3">
    <source>
        <dbReference type="Proteomes" id="UP001200247"/>
    </source>
</evidence>
<dbReference type="Proteomes" id="UP001200247">
    <property type="component" value="Unassembled WGS sequence"/>
</dbReference>
<dbReference type="EC" id="2.4.-.-" evidence="2"/>
<dbReference type="PANTHER" id="PTHR43685:SF2">
    <property type="entry name" value="GLYCOSYLTRANSFERASE 2-LIKE DOMAIN-CONTAINING PROTEIN"/>
    <property type="match status" value="1"/>
</dbReference>
<evidence type="ECO:0000313" key="2">
    <source>
        <dbReference type="EMBL" id="MCG9026537.1"/>
    </source>
</evidence>
<gene>
    <name evidence="2" type="ORF">LH440_11635</name>
</gene>
<evidence type="ECO:0000259" key="1">
    <source>
        <dbReference type="Pfam" id="PF00535"/>
    </source>
</evidence>
<name>A0ABD4SU50_9NEIS</name>
<dbReference type="AlphaFoldDB" id="A0ABD4SU50"/>
<feature type="domain" description="Glycosyltransferase 2-like" evidence="1">
    <location>
        <begin position="14"/>
        <end position="170"/>
    </location>
</feature>
<dbReference type="InterPro" id="IPR029044">
    <property type="entry name" value="Nucleotide-diphossugar_trans"/>
</dbReference>
<sequence>MHNQAEQKYPLASMLLITFNQEQTILEALEGAVSQDYPNTEIIICDDASQDSTFEKIIEFSRNYSGPHKLIYHKNPENVGIGENINQAIKLSSGNFFFMTAGDDISLPHRVSTVMKVWHEQNYSVDLIACYLKDLDSESKTHGPISVTDLAKYQDMDDWIKLGHPKLIGAAQAWTRKLYESYGGIPRGTVAEDMLMAFRAIAIGRALTIPEPLVLYRRGGTTSKKDRISTAAVISSFTKKTFNTKIELLDMLKTAATNSPSPIVLNHLTALYEKETLIEDLFKTKKTKKEKLKLIATNKSEKTATKIRLFLYSTTPIVMDFFLNLKKLYKTYKTK</sequence>
<dbReference type="EMBL" id="JAJAXM010000021">
    <property type="protein sequence ID" value="MCG9026537.1"/>
    <property type="molecule type" value="Genomic_DNA"/>
</dbReference>
<protein>
    <submittedName>
        <fullName evidence="2">Glycosyltransferase</fullName>
        <ecNumber evidence="2">2.4.-.-</ecNumber>
    </submittedName>
</protein>
<reference evidence="2 3" key="1">
    <citation type="submission" date="2021-10" db="EMBL/GenBank/DDBJ databases">
        <title>Whole-genome sequencing analysis of Laribacter hongkongensis: virulence gene profiles, carbohydrate-active enzyme prediction, and antimicrobial resistance characterization.</title>
        <authorList>
            <person name="Yuan P."/>
            <person name="Zhan Y."/>
            <person name="Chen D."/>
        </authorList>
    </citation>
    <scope>NUCLEOTIDE SEQUENCE [LARGE SCALE GENOMIC DNA]</scope>
    <source>
        <strain evidence="2 3">W67</strain>
    </source>
</reference>
<dbReference type="InterPro" id="IPR001173">
    <property type="entry name" value="Glyco_trans_2-like"/>
</dbReference>
<dbReference type="RefSeq" id="WP_239894225.1">
    <property type="nucleotide sequence ID" value="NZ_JAJAXM010000021.1"/>
</dbReference>
<dbReference type="SUPFAM" id="SSF53448">
    <property type="entry name" value="Nucleotide-diphospho-sugar transferases"/>
    <property type="match status" value="1"/>
</dbReference>
<keyword evidence="2" id="KW-0808">Transferase</keyword>
<dbReference type="Pfam" id="PF00535">
    <property type="entry name" value="Glycos_transf_2"/>
    <property type="match status" value="1"/>
</dbReference>
<dbReference type="Gene3D" id="3.90.550.10">
    <property type="entry name" value="Spore Coat Polysaccharide Biosynthesis Protein SpsA, Chain A"/>
    <property type="match status" value="1"/>
</dbReference>
<dbReference type="GO" id="GO:0016757">
    <property type="term" value="F:glycosyltransferase activity"/>
    <property type="evidence" value="ECO:0007669"/>
    <property type="project" value="UniProtKB-KW"/>
</dbReference>
<dbReference type="PANTHER" id="PTHR43685">
    <property type="entry name" value="GLYCOSYLTRANSFERASE"/>
    <property type="match status" value="1"/>
</dbReference>
<dbReference type="InterPro" id="IPR050834">
    <property type="entry name" value="Glycosyltransf_2"/>
</dbReference>